<evidence type="ECO:0000256" key="1">
    <source>
        <dbReference type="SAM" id="Coils"/>
    </source>
</evidence>
<accession>A0A6P8YV55</accession>
<evidence type="ECO:0000313" key="4">
    <source>
        <dbReference type="RefSeq" id="XP_034237997.1"/>
    </source>
</evidence>
<evidence type="ECO:0000313" key="3">
    <source>
        <dbReference type="Proteomes" id="UP000515158"/>
    </source>
</evidence>
<name>A0A6P8YV55_THRPL</name>
<dbReference type="InterPro" id="IPR037696">
    <property type="entry name" value="CCDC77"/>
</dbReference>
<gene>
    <name evidence="4" type="primary">LOC117643296</name>
</gene>
<sequence>MTTKMKHKRITSDLSNCTEHQMKQLPVSKELVGHYRTKLSTLNRDYEYLSSRVDECRSLFDADCRLQQEVVQRNNEVSRLQQAVSDLQVYVFEEREQALRLYAENDKLKLQQLEDRKKIDLLLSLSGITENEVTFFISEASKKSAIIPQRIHKKKLKSTDSKVGSNKENSQSDFNKGDSSTDDIDILKLKIQSLQAQLSEQIRLYRDETAALLQDRELARAERVAEQARHEQIFESLTARLQKTQSRVCDLTAALVQSKKDLYGNEETWATEKDRLIRNLDLCKEQLGEVFTHDGTVVPGAGVRSARSCGELSVLKSQLSEKDRMLSMYQEQCSVMEQEVARLRDQAESSKNQFKSRVQKMASQVTYLRNKYNELDRRRVLEAEGFRSDIRLMRSRLRDLERGFTKVNARPSTTTSVSRSVATESASVNTGLVSSARDTVERARQLEQELKLIHSRVMSLESELKLTGNDE</sequence>
<evidence type="ECO:0000256" key="2">
    <source>
        <dbReference type="SAM" id="MobiDB-lite"/>
    </source>
</evidence>
<protein>
    <submittedName>
        <fullName evidence="4">Coiled-coil domain-containing protein 77-like</fullName>
    </submittedName>
</protein>
<reference evidence="4" key="1">
    <citation type="submission" date="2025-08" db="UniProtKB">
        <authorList>
            <consortium name="RefSeq"/>
        </authorList>
    </citation>
    <scope>IDENTIFICATION</scope>
    <source>
        <tissue evidence="4">Total insect</tissue>
    </source>
</reference>
<dbReference type="PANTHER" id="PTHR22091:SF1">
    <property type="entry name" value="COILED-COIL DOMAIN-CONTAINING PROTEIN 77"/>
    <property type="match status" value="1"/>
</dbReference>
<feature type="region of interest" description="Disordered" evidence="2">
    <location>
        <begin position="157"/>
        <end position="179"/>
    </location>
</feature>
<feature type="compositionally biased region" description="Polar residues" evidence="2">
    <location>
        <begin position="161"/>
        <end position="178"/>
    </location>
</feature>
<feature type="coiled-coil region" evidence="1">
    <location>
        <begin position="326"/>
        <end position="353"/>
    </location>
</feature>
<keyword evidence="1" id="KW-0175">Coiled coil</keyword>
<dbReference type="Proteomes" id="UP000515158">
    <property type="component" value="Unplaced"/>
</dbReference>
<dbReference type="OrthoDB" id="191169at2759"/>
<proteinExistence type="predicted"/>
<dbReference type="KEGG" id="tpal:117643296"/>
<dbReference type="AlphaFoldDB" id="A0A6P8YV55"/>
<dbReference type="InParanoid" id="A0A6P8YV55"/>
<dbReference type="PANTHER" id="PTHR22091">
    <property type="entry name" value="COILED-COIL DOMAIN-CONTAINING PROTEIN 77"/>
    <property type="match status" value="1"/>
</dbReference>
<dbReference type="RefSeq" id="XP_034237997.1">
    <property type="nucleotide sequence ID" value="XM_034382106.1"/>
</dbReference>
<dbReference type="GeneID" id="117643296"/>
<keyword evidence="3" id="KW-1185">Reference proteome</keyword>
<organism evidence="4">
    <name type="scientific">Thrips palmi</name>
    <name type="common">Melon thrips</name>
    <dbReference type="NCBI Taxonomy" id="161013"/>
    <lineage>
        <taxon>Eukaryota</taxon>
        <taxon>Metazoa</taxon>
        <taxon>Ecdysozoa</taxon>
        <taxon>Arthropoda</taxon>
        <taxon>Hexapoda</taxon>
        <taxon>Insecta</taxon>
        <taxon>Pterygota</taxon>
        <taxon>Neoptera</taxon>
        <taxon>Paraneoptera</taxon>
        <taxon>Thysanoptera</taxon>
        <taxon>Terebrantia</taxon>
        <taxon>Thripoidea</taxon>
        <taxon>Thripidae</taxon>
        <taxon>Thrips</taxon>
    </lineage>
</organism>
<dbReference type="GO" id="GO:0005813">
    <property type="term" value="C:centrosome"/>
    <property type="evidence" value="ECO:0007669"/>
    <property type="project" value="TreeGrafter"/>
</dbReference>